<dbReference type="Gene3D" id="1.10.3080.10">
    <property type="entry name" value="Clc chloride channel"/>
    <property type="match status" value="1"/>
</dbReference>
<evidence type="ECO:0000256" key="4">
    <source>
        <dbReference type="ARBA" id="ARBA00022989"/>
    </source>
</evidence>
<dbReference type="InterPro" id="IPR050368">
    <property type="entry name" value="ClC-type_chloride_channel"/>
</dbReference>
<keyword evidence="14" id="KW-1185">Reference proteome</keyword>
<keyword evidence="10" id="KW-0129">CBS domain</keyword>
<dbReference type="EMBL" id="FQTW01000009">
    <property type="protein sequence ID" value="SHE93940.1"/>
    <property type="molecule type" value="Genomic_DNA"/>
</dbReference>
<dbReference type="GO" id="GO:0005254">
    <property type="term" value="F:chloride channel activity"/>
    <property type="evidence" value="ECO:0007669"/>
    <property type="project" value="UniProtKB-KW"/>
</dbReference>
<dbReference type="PROSITE" id="PS51371">
    <property type="entry name" value="CBS"/>
    <property type="match status" value="1"/>
</dbReference>
<dbReference type="RefSeq" id="WP_073193522.1">
    <property type="nucleotide sequence ID" value="NZ_FQTW01000009.1"/>
</dbReference>
<feature type="transmembrane region" description="Helical" evidence="11">
    <location>
        <begin position="194"/>
        <end position="217"/>
    </location>
</feature>
<evidence type="ECO:0000256" key="1">
    <source>
        <dbReference type="ARBA" id="ARBA00004141"/>
    </source>
</evidence>
<evidence type="ECO:0000256" key="9">
    <source>
        <dbReference type="ARBA" id="ARBA00023303"/>
    </source>
</evidence>
<evidence type="ECO:0000313" key="13">
    <source>
        <dbReference type="EMBL" id="SHE93940.1"/>
    </source>
</evidence>
<keyword evidence="2" id="KW-0813">Transport</keyword>
<reference evidence="13 14" key="1">
    <citation type="submission" date="2016-11" db="EMBL/GenBank/DDBJ databases">
        <authorList>
            <person name="Jaros S."/>
            <person name="Januszkiewicz K."/>
            <person name="Wedrychowicz H."/>
        </authorList>
    </citation>
    <scope>NUCLEOTIDE SEQUENCE [LARGE SCALE GENOMIC DNA]</scope>
    <source>
        <strain evidence="13 14">DSM 25661</strain>
    </source>
</reference>
<dbReference type="InterPro" id="IPR014743">
    <property type="entry name" value="Cl-channel_core"/>
</dbReference>
<feature type="transmembrane region" description="Helical" evidence="11">
    <location>
        <begin position="322"/>
        <end position="346"/>
    </location>
</feature>
<evidence type="ECO:0000256" key="11">
    <source>
        <dbReference type="SAM" id="Phobius"/>
    </source>
</evidence>
<comment type="subcellular location">
    <subcellularLocation>
        <location evidence="1">Membrane</location>
        <topology evidence="1">Multi-pass membrane protein</topology>
    </subcellularLocation>
</comment>
<keyword evidence="3 11" id="KW-0812">Transmembrane</keyword>
<feature type="transmembrane region" description="Helical" evidence="11">
    <location>
        <begin position="416"/>
        <end position="433"/>
    </location>
</feature>
<dbReference type="InterPro" id="IPR046342">
    <property type="entry name" value="CBS_dom_sf"/>
</dbReference>
<feature type="transmembrane region" description="Helical" evidence="11">
    <location>
        <begin position="386"/>
        <end position="410"/>
    </location>
</feature>
<name>A0A1M4XKH4_9FLAO</name>
<sequence>METSKLQRFFFKLNRFREKHLNRQQYLVILGGLVGLASGTVAVLMKNLTYFVQSLFFIESSSYYDHMYKIGLPIIGLVLVYVFKTRLIKSEIGQGISTTLYAISKRKGLFKYFQTYASLVAAPITVGFGGSAGLEAPTVVTSASLSTRFSRYLKLNQATKTLLIGCAAAGAMSSLFKAPIAAIIFAIEIFSLDLTLVSMIPLLVASVSAILTSYFFFGNDYLLQTQITDSFSFSDMPLYGILGIFTAFISIMFSRIYISIFSRFKRFSSKLNRALIGGGCLLILMLLTPQIYGEGYALINELLAGKHFTATENYAFNQFENIWTVIVFLMLLLFLKILASSITIAAGGVGGIFAPVLFIGSIAGHCFGMIINQLKILNHDIALSNYTLVGMAGLMAGVMHAPLTAIFLIAELTSGYSLFIPLMITAAISYMITQRFQKHSVYHLELAQRGDLVTHNKDQAVLTLMEIEQVIETNFCILNESMTLGEVVKEGVIKSSRNIFPVVDHQQQFKGIILLDHIRTIMFDQDMYNKVKVYDLMQSAPDVIDLSSCKMSLIMQKFQQTEAWNLPVVKEGKYVGFISKSKLLTAYRQKLIEVTV</sequence>
<keyword evidence="4 11" id="KW-1133">Transmembrane helix</keyword>
<feature type="transmembrane region" description="Helical" evidence="11">
    <location>
        <begin position="237"/>
        <end position="258"/>
    </location>
</feature>
<evidence type="ECO:0000259" key="12">
    <source>
        <dbReference type="PROSITE" id="PS51371"/>
    </source>
</evidence>
<feature type="transmembrane region" description="Helical" evidence="11">
    <location>
        <begin position="162"/>
        <end position="187"/>
    </location>
</feature>
<accession>A0A1M4XKH4</accession>
<feature type="transmembrane region" description="Helical" evidence="11">
    <location>
        <begin position="66"/>
        <end position="83"/>
    </location>
</feature>
<evidence type="ECO:0000256" key="3">
    <source>
        <dbReference type="ARBA" id="ARBA00022692"/>
    </source>
</evidence>
<evidence type="ECO:0000256" key="6">
    <source>
        <dbReference type="ARBA" id="ARBA00023136"/>
    </source>
</evidence>
<dbReference type="SUPFAM" id="SSF54631">
    <property type="entry name" value="CBS-domain pair"/>
    <property type="match status" value="1"/>
</dbReference>
<dbReference type="InterPro" id="IPR001807">
    <property type="entry name" value="ClC"/>
</dbReference>
<feature type="transmembrane region" description="Helical" evidence="11">
    <location>
        <begin position="352"/>
        <end position="374"/>
    </location>
</feature>
<proteinExistence type="predicted"/>
<evidence type="ECO:0000256" key="7">
    <source>
        <dbReference type="ARBA" id="ARBA00023173"/>
    </source>
</evidence>
<feature type="domain" description="CBS" evidence="12">
    <location>
        <begin position="537"/>
        <end position="594"/>
    </location>
</feature>
<evidence type="ECO:0000256" key="8">
    <source>
        <dbReference type="ARBA" id="ARBA00023214"/>
    </source>
</evidence>
<dbReference type="SUPFAM" id="SSF81340">
    <property type="entry name" value="Clc chloride channel"/>
    <property type="match status" value="1"/>
</dbReference>
<keyword evidence="7" id="KW-0869">Chloride channel</keyword>
<evidence type="ECO:0000313" key="14">
    <source>
        <dbReference type="Proteomes" id="UP000184462"/>
    </source>
</evidence>
<keyword evidence="9" id="KW-0407">Ion channel</keyword>
<dbReference type="InterPro" id="IPR000644">
    <property type="entry name" value="CBS_dom"/>
</dbReference>
<dbReference type="Proteomes" id="UP000184462">
    <property type="component" value="Unassembled WGS sequence"/>
</dbReference>
<feature type="transmembrane region" description="Helical" evidence="11">
    <location>
        <begin position="115"/>
        <end position="134"/>
    </location>
</feature>
<dbReference type="PANTHER" id="PTHR43427:SF6">
    <property type="entry name" value="CHLORIDE CHANNEL PROTEIN CLC-E"/>
    <property type="match status" value="1"/>
</dbReference>
<dbReference type="GO" id="GO:0034707">
    <property type="term" value="C:chloride channel complex"/>
    <property type="evidence" value="ECO:0007669"/>
    <property type="project" value="UniProtKB-KW"/>
</dbReference>
<dbReference type="STRING" id="1155689.SAMN05444278_10951"/>
<keyword evidence="6 11" id="KW-0472">Membrane</keyword>
<evidence type="ECO:0000256" key="5">
    <source>
        <dbReference type="ARBA" id="ARBA00023065"/>
    </source>
</evidence>
<gene>
    <name evidence="13" type="ORF">SAMN05444278_10951</name>
</gene>
<evidence type="ECO:0000256" key="2">
    <source>
        <dbReference type="ARBA" id="ARBA00022448"/>
    </source>
</evidence>
<organism evidence="13 14">
    <name type="scientific">Psychroflexus salarius</name>
    <dbReference type="NCBI Taxonomy" id="1155689"/>
    <lineage>
        <taxon>Bacteria</taxon>
        <taxon>Pseudomonadati</taxon>
        <taxon>Bacteroidota</taxon>
        <taxon>Flavobacteriia</taxon>
        <taxon>Flavobacteriales</taxon>
        <taxon>Flavobacteriaceae</taxon>
        <taxon>Psychroflexus</taxon>
    </lineage>
</organism>
<dbReference type="Pfam" id="PF00654">
    <property type="entry name" value="Voltage_CLC"/>
    <property type="match status" value="1"/>
</dbReference>
<feature type="transmembrane region" description="Helical" evidence="11">
    <location>
        <begin position="26"/>
        <end position="46"/>
    </location>
</feature>
<keyword evidence="5" id="KW-0406">Ion transport</keyword>
<protein>
    <submittedName>
        <fullName evidence="13">Chloride channel protein, CIC family</fullName>
    </submittedName>
</protein>
<evidence type="ECO:0000256" key="10">
    <source>
        <dbReference type="PROSITE-ProRule" id="PRU00703"/>
    </source>
</evidence>
<dbReference type="AlphaFoldDB" id="A0A1M4XKH4"/>
<keyword evidence="8" id="KW-0868">Chloride</keyword>
<dbReference type="CDD" id="cd00400">
    <property type="entry name" value="Voltage_gated_ClC"/>
    <property type="match status" value="1"/>
</dbReference>
<dbReference type="PANTHER" id="PTHR43427">
    <property type="entry name" value="CHLORIDE CHANNEL PROTEIN CLC-E"/>
    <property type="match status" value="1"/>
</dbReference>
<dbReference type="OrthoDB" id="9812438at2"/>
<dbReference type="PRINTS" id="PR00762">
    <property type="entry name" value="CLCHANNEL"/>
</dbReference>
<dbReference type="Gene3D" id="3.10.580.10">
    <property type="entry name" value="CBS-domain"/>
    <property type="match status" value="1"/>
</dbReference>